<evidence type="ECO:0000313" key="2">
    <source>
        <dbReference type="EMBL" id="SCW86854.1"/>
    </source>
</evidence>
<feature type="transmembrane region" description="Helical" evidence="1">
    <location>
        <begin position="14"/>
        <end position="32"/>
    </location>
</feature>
<dbReference type="Proteomes" id="UP000199542">
    <property type="component" value="Unassembled WGS sequence"/>
</dbReference>
<gene>
    <name evidence="2" type="ORF">SAMN02927900_05881</name>
</gene>
<proteinExistence type="predicted"/>
<dbReference type="EMBL" id="FMTM01000015">
    <property type="protein sequence ID" value="SCW86854.1"/>
    <property type="molecule type" value="Genomic_DNA"/>
</dbReference>
<accession>A0A1G4TZN4</accession>
<dbReference type="AlphaFoldDB" id="A0A1G4TZN4"/>
<name>A0A1G4TZN4_9HYPH</name>
<sequence length="81" mass="9088">MVDDGAVLRIDPPFHYLSAISFGYLSACNIFFRDRVFKIFDPNILAGPCYGRADQLAPKSHSMGIVSKPYAKLWSAGFQRM</sequence>
<evidence type="ECO:0000256" key="1">
    <source>
        <dbReference type="SAM" id="Phobius"/>
    </source>
</evidence>
<organism evidence="2 3">
    <name type="scientific">Rhizobium mongolense subsp. loessense</name>
    <dbReference type="NCBI Taxonomy" id="158890"/>
    <lineage>
        <taxon>Bacteria</taxon>
        <taxon>Pseudomonadati</taxon>
        <taxon>Pseudomonadota</taxon>
        <taxon>Alphaproteobacteria</taxon>
        <taxon>Hyphomicrobiales</taxon>
        <taxon>Rhizobiaceae</taxon>
        <taxon>Rhizobium/Agrobacterium group</taxon>
        <taxon>Rhizobium</taxon>
    </lineage>
</organism>
<protein>
    <submittedName>
        <fullName evidence="2">Uncharacterized protein</fullName>
    </submittedName>
</protein>
<keyword evidence="1" id="KW-0472">Membrane</keyword>
<keyword evidence="1" id="KW-1133">Transmembrane helix</keyword>
<evidence type="ECO:0000313" key="3">
    <source>
        <dbReference type="Proteomes" id="UP000199542"/>
    </source>
</evidence>
<keyword evidence="1" id="KW-0812">Transmembrane</keyword>
<reference evidence="2 3" key="1">
    <citation type="submission" date="2016-10" db="EMBL/GenBank/DDBJ databases">
        <authorList>
            <person name="de Groot N.N."/>
        </authorList>
    </citation>
    <scope>NUCLEOTIDE SEQUENCE [LARGE SCALE GENOMIC DNA]</scope>
    <source>
        <strain evidence="2 3">CGMCC 1.3401</strain>
    </source>
</reference>